<dbReference type="KEGG" id="vg:26516102"/>
<protein>
    <submittedName>
        <fullName evidence="1">Uncharacterized protein</fullName>
    </submittedName>
</protein>
<organism evidence="1 2">
    <name type="scientific">Pseudomonas phage YMC11/02/R656</name>
    <dbReference type="NCBI Taxonomy" id="1755689"/>
    <lineage>
        <taxon>Viruses</taxon>
        <taxon>Duplodnaviria</taxon>
        <taxon>Heunggongvirae</taxon>
        <taxon>Uroviricota</taxon>
        <taxon>Caudoviricetes</taxon>
        <taxon>Bugaksanvirus</taxon>
        <taxon>Bugaksanvirus R656</taxon>
    </lineage>
</organism>
<reference evidence="1 2" key="1">
    <citation type="submission" date="2015-10" db="EMBL/GenBank/DDBJ databases">
        <title>Complete Genome Sequence of the Pseudomonas phage YMC11/02/R656_PAE_BP.</title>
        <authorList>
            <person name="Jeon J."/>
            <person name="Yong D."/>
            <person name="Lee K."/>
        </authorList>
    </citation>
    <scope>NUCLEOTIDE SEQUENCE [LARGE SCALE GENOMIC DNA]</scope>
</reference>
<sequence length="80" mass="8387">MSEKPVVSPFQLSVMAALSVVGSILGSTNKGAIDKVVEHIETIKSKMPADASLRDGSSEHHLALDALISGLRAASKMDQI</sequence>
<evidence type="ECO:0000313" key="2">
    <source>
        <dbReference type="Proteomes" id="UP000201818"/>
    </source>
</evidence>
<name>A0A0S2SY68_9CAUD</name>
<accession>A0A0S2SY68</accession>
<dbReference type="EMBL" id="KT968831">
    <property type="protein sequence ID" value="ALP47870.1"/>
    <property type="molecule type" value="Genomic_DNA"/>
</dbReference>
<dbReference type="GeneID" id="26516102"/>
<dbReference type="RefSeq" id="YP_009187446.1">
    <property type="nucleotide sequence ID" value="NC_028657.1"/>
</dbReference>
<keyword evidence="2" id="KW-1185">Reference proteome</keyword>
<gene>
    <name evidence="1" type="ORF">BPPAER656_00490</name>
</gene>
<dbReference type="Proteomes" id="UP000201818">
    <property type="component" value="Segment"/>
</dbReference>
<proteinExistence type="predicted"/>
<evidence type="ECO:0000313" key="1">
    <source>
        <dbReference type="EMBL" id="ALP47870.1"/>
    </source>
</evidence>